<dbReference type="InterPro" id="IPR017850">
    <property type="entry name" value="Alkaline_phosphatase_core_sf"/>
</dbReference>
<dbReference type="SUPFAM" id="SSF53649">
    <property type="entry name" value="Alkaline phosphatase-like"/>
    <property type="match status" value="1"/>
</dbReference>
<evidence type="ECO:0000256" key="1">
    <source>
        <dbReference type="ARBA" id="ARBA00008779"/>
    </source>
</evidence>
<evidence type="ECO:0000256" key="3">
    <source>
        <dbReference type="PIRSR" id="PIRSR000972-50"/>
    </source>
</evidence>
<reference evidence="6" key="1">
    <citation type="submission" date="2020-02" db="EMBL/GenBank/DDBJ databases">
        <title>Identification and distribution of gene clusters putatively required for synthesis of sphingolipid metabolism inhibitors in phylogenetically diverse species of the filamentous fungus Fusarium.</title>
        <authorList>
            <person name="Kim H.-S."/>
            <person name="Busman M."/>
            <person name="Brown D.W."/>
            <person name="Divon H."/>
            <person name="Uhlig S."/>
            <person name="Proctor R.H."/>
        </authorList>
    </citation>
    <scope>NUCLEOTIDE SEQUENCE [LARGE SCALE GENOMIC DNA]</scope>
    <source>
        <strain evidence="6">NRRL 39464</strain>
    </source>
</reference>
<dbReference type="PANTHER" id="PTHR43108">
    <property type="entry name" value="N-ACETYLGLUCOSAMINE-6-SULFATASE FAMILY MEMBER"/>
    <property type="match status" value="1"/>
</dbReference>
<evidence type="ECO:0000259" key="5">
    <source>
        <dbReference type="Pfam" id="PF00884"/>
    </source>
</evidence>
<dbReference type="FunFam" id="3.40.720.10:FF:000051">
    <property type="entry name" value="Arylsulfatase"/>
    <property type="match status" value="1"/>
</dbReference>
<comment type="caution">
    <text evidence="6">The sequence shown here is derived from an EMBL/GenBank/DDBJ whole genome shotgun (WGS) entry which is preliminary data.</text>
</comment>
<dbReference type="EMBL" id="JAAFOW010001781">
    <property type="protein sequence ID" value="KAF5259226.1"/>
    <property type="molecule type" value="Genomic_DNA"/>
</dbReference>
<organism evidence="6 7">
    <name type="scientific">Fusarium oxysporum</name>
    <name type="common">Fusarium vascular wilt</name>
    <dbReference type="NCBI Taxonomy" id="5507"/>
    <lineage>
        <taxon>Eukaryota</taxon>
        <taxon>Fungi</taxon>
        <taxon>Dikarya</taxon>
        <taxon>Ascomycota</taxon>
        <taxon>Pezizomycotina</taxon>
        <taxon>Sordariomycetes</taxon>
        <taxon>Hypocreomycetidae</taxon>
        <taxon>Hypocreales</taxon>
        <taxon>Nectriaceae</taxon>
        <taxon>Fusarium</taxon>
        <taxon>Fusarium oxysporum species complex</taxon>
    </lineage>
</organism>
<feature type="modified residue" description="3-oxoalanine (Cys)" evidence="3">
    <location>
        <position position="80"/>
    </location>
</feature>
<dbReference type="InterPro" id="IPR012083">
    <property type="entry name" value="Arylsulfatase"/>
</dbReference>
<sequence>MKLSSALLQATAFFMATTSVAAVDAREKGKKPSRRPNFVLIMSDDQDKHLNSLDYQPALQKHIASHGTTFEKHYCTMAQCCPSRVSFLTGRHGHNTNVTDVNPPYGGYPKFIERGFNENYLPVWLQEAGYNTYYVGKLMNSHTDQNYNKPYPAGFNGTDFLIQPNIYMYKNASFQRNHEKPKYYPGQYNTDLVTQKSLDYLDDAADNVDSRPFFMFVMPIGPHSEVSVVNNVPTFSAPVPADRHAHLYPKVKVPRTSSFNPSVAKDISFLKTLPQGNSTVVDYWDEFYRLRLRALASVDDMIDDVMAKLEQRGLLDDTYVIYTTDNGFHIGQHRLQPGKTTCYEEDVNIPFMIRGPGVPKGSVMKYPTNHVDLAPTIFDLAGIPLRDDFDGTPMPIKDHHQPQKYESVNVEFWGVPFVQEGIYGTEELTFNDTYKSVRLIGSGYNLMYSVWCTNEHELYDMHADPAQMKNLYGTKNYLFGLPVQKIVSRLNGLVMVLKRCRGQQCVSPWKTLHPKGNVKCLSDALHPKYDSFYEKVMPQVSFEECMPGFIVSKEGPQIPAIYGKTEEEAKYAFLNGSDWSMWA</sequence>
<feature type="signal peptide" evidence="4">
    <location>
        <begin position="1"/>
        <end position="22"/>
    </location>
</feature>
<feature type="domain" description="Sulfatase N-terminal" evidence="5">
    <location>
        <begin position="36"/>
        <end position="383"/>
    </location>
</feature>
<evidence type="ECO:0000256" key="2">
    <source>
        <dbReference type="PIRNR" id="PIRNR000972"/>
    </source>
</evidence>
<dbReference type="Gene3D" id="3.40.720.10">
    <property type="entry name" value="Alkaline Phosphatase, subunit A"/>
    <property type="match status" value="1"/>
</dbReference>
<name>A0A8H5A5N2_FUSOX</name>
<dbReference type="GO" id="GO:0018958">
    <property type="term" value="P:phenol-containing compound metabolic process"/>
    <property type="evidence" value="ECO:0007669"/>
    <property type="project" value="InterPro"/>
</dbReference>
<dbReference type="Pfam" id="PF00884">
    <property type="entry name" value="Sulfatase"/>
    <property type="match status" value="1"/>
</dbReference>
<protein>
    <recommendedName>
        <fullName evidence="2">Arylsulfatase</fullName>
        <shortName evidence="2">AS</shortName>
        <ecNumber evidence="2">3.1.6.1</ecNumber>
    </recommendedName>
    <alternativeName>
        <fullName evidence="2">Aryl-sulfate sulphohydrolase</fullName>
    </alternativeName>
</protein>
<proteinExistence type="inferred from homology"/>
<dbReference type="InterPro" id="IPR000917">
    <property type="entry name" value="Sulfatase_N"/>
</dbReference>
<accession>A0A8H5A5N2</accession>
<evidence type="ECO:0000313" key="6">
    <source>
        <dbReference type="EMBL" id="KAF5259226.1"/>
    </source>
</evidence>
<evidence type="ECO:0000256" key="4">
    <source>
        <dbReference type="SAM" id="SignalP"/>
    </source>
</evidence>
<gene>
    <name evidence="6" type="ORF">FOXYS1_10164</name>
</gene>
<comment type="similarity">
    <text evidence="1 2">Belongs to the sulfatase family.</text>
</comment>
<dbReference type="GO" id="GO:0005539">
    <property type="term" value="F:glycosaminoglycan binding"/>
    <property type="evidence" value="ECO:0007669"/>
    <property type="project" value="TreeGrafter"/>
</dbReference>
<dbReference type="CDD" id="cd16147">
    <property type="entry name" value="G6S"/>
    <property type="match status" value="1"/>
</dbReference>
<dbReference type="GO" id="GO:0004065">
    <property type="term" value="F:arylsulfatase activity"/>
    <property type="evidence" value="ECO:0007669"/>
    <property type="project" value="UniProtKB-UniRule"/>
</dbReference>
<keyword evidence="4" id="KW-0732">Signal</keyword>
<dbReference type="PANTHER" id="PTHR43108:SF8">
    <property type="entry name" value="SD21168P"/>
    <property type="match status" value="1"/>
</dbReference>
<dbReference type="GO" id="GO:0008449">
    <property type="term" value="F:N-acetylglucosamine-6-sulfatase activity"/>
    <property type="evidence" value="ECO:0007669"/>
    <property type="project" value="TreeGrafter"/>
</dbReference>
<feature type="chain" id="PRO_5034134717" description="Arylsulfatase" evidence="4">
    <location>
        <begin position="23"/>
        <end position="583"/>
    </location>
</feature>
<dbReference type="Proteomes" id="UP000558688">
    <property type="component" value="Unassembled WGS sequence"/>
</dbReference>
<dbReference type="EC" id="3.1.6.1" evidence="2"/>
<dbReference type="PIRSF" id="PIRSF000972">
    <property type="entry name" value="Arylsulf_plant"/>
    <property type="match status" value="1"/>
</dbReference>
<evidence type="ECO:0000313" key="7">
    <source>
        <dbReference type="Proteomes" id="UP000558688"/>
    </source>
</evidence>
<keyword evidence="2" id="KW-0378">Hydrolase</keyword>
<comment type="catalytic activity">
    <reaction evidence="2">
        <text>an aryl sulfate + H2O = a phenol + sulfate + H(+)</text>
        <dbReference type="Rhea" id="RHEA:17261"/>
        <dbReference type="ChEBI" id="CHEBI:15377"/>
        <dbReference type="ChEBI" id="CHEBI:15378"/>
        <dbReference type="ChEBI" id="CHEBI:16189"/>
        <dbReference type="ChEBI" id="CHEBI:33853"/>
        <dbReference type="ChEBI" id="CHEBI:140317"/>
        <dbReference type="EC" id="3.1.6.1"/>
    </reaction>
</comment>
<dbReference type="AlphaFoldDB" id="A0A8H5A5N2"/>
<comment type="PTM">
    <text evidence="3">The conversion to 3-oxoalanine (also known as C-formylglycine, FGly), of a serine or cysteine residue in prokaryotes and of a cysteine residue in eukaryotes, is critical for catalytic activity.</text>
</comment>